<dbReference type="SUPFAM" id="SSF53474">
    <property type="entry name" value="alpha/beta-Hydrolases"/>
    <property type="match status" value="1"/>
</dbReference>
<dbReference type="InterPro" id="IPR000073">
    <property type="entry name" value="AB_hydrolase_1"/>
</dbReference>
<dbReference type="GO" id="GO:0016787">
    <property type="term" value="F:hydrolase activity"/>
    <property type="evidence" value="ECO:0007669"/>
    <property type="project" value="UniProtKB-KW"/>
</dbReference>
<dbReference type="PANTHER" id="PTHR43798">
    <property type="entry name" value="MONOACYLGLYCEROL LIPASE"/>
    <property type="match status" value="1"/>
</dbReference>
<gene>
    <name evidence="2" type="ORF">IHE55_02855</name>
</gene>
<keyword evidence="2" id="KW-0378">Hydrolase</keyword>
<accession>A0ABS0NF95</accession>
<sequence length="232" mass="24366">MGDLELVRVGEVRLAYRTWGEPGGDTPVLLLHCLGADGADWAVVAPRLAAGRQVIAVDLRGHGASDRPGEYALEAVRDDVAGLAEALGIARAVVIGHSYGGVIAYLLAQARPALVAKLILEDVPALLPQDPPLPVPPPPDGPLTLDWAVKTQFTLARNAPDPRWTEGLATITAPTLVIAGGPASHIPQHEVADLADRIPGARLRTVEAGHLVHEQRPEAFLAVVAEFLGAAR</sequence>
<dbReference type="PANTHER" id="PTHR43798:SF33">
    <property type="entry name" value="HYDROLASE, PUTATIVE (AFU_ORTHOLOGUE AFUA_2G14860)-RELATED"/>
    <property type="match status" value="1"/>
</dbReference>
<dbReference type="Pfam" id="PF00561">
    <property type="entry name" value="Abhydrolase_1"/>
    <property type="match status" value="1"/>
</dbReference>
<evidence type="ECO:0000313" key="3">
    <source>
        <dbReference type="Proteomes" id="UP000807371"/>
    </source>
</evidence>
<keyword evidence="3" id="KW-1185">Reference proteome</keyword>
<dbReference type="Gene3D" id="3.40.50.1820">
    <property type="entry name" value="alpha/beta hydrolase"/>
    <property type="match status" value="2"/>
</dbReference>
<dbReference type="InterPro" id="IPR050266">
    <property type="entry name" value="AB_hydrolase_sf"/>
</dbReference>
<name>A0ABS0NF95_9ACTN</name>
<evidence type="ECO:0000259" key="1">
    <source>
        <dbReference type="Pfam" id="PF00561"/>
    </source>
</evidence>
<protein>
    <submittedName>
        <fullName evidence="2">Alpha/beta fold hydrolase</fullName>
    </submittedName>
</protein>
<feature type="domain" description="AB hydrolase-1" evidence="1">
    <location>
        <begin position="27"/>
        <end position="129"/>
    </location>
</feature>
<dbReference type="EMBL" id="JACYXC010000001">
    <property type="protein sequence ID" value="MBH5333799.1"/>
    <property type="molecule type" value="Genomic_DNA"/>
</dbReference>
<reference evidence="2 3" key="1">
    <citation type="submission" date="2020-09" db="EMBL/GenBank/DDBJ databases">
        <title>Biosynthesis of the nuclear factor of activated T cells inhibitor NFAT-133 and its congeners in Streptomyces pactum.</title>
        <authorList>
            <person name="Zhou W."/>
            <person name="Posri P."/>
            <person name="Abugrain M.E."/>
            <person name="Weisberg A.J."/>
            <person name="Chang J.H."/>
            <person name="Mahmud T."/>
        </authorList>
    </citation>
    <scope>NUCLEOTIDE SEQUENCE [LARGE SCALE GENOMIC DNA]</scope>
    <source>
        <strain evidence="2 3">ATCC 27456</strain>
    </source>
</reference>
<dbReference type="InterPro" id="IPR029058">
    <property type="entry name" value="AB_hydrolase_fold"/>
</dbReference>
<dbReference type="RefSeq" id="WP_197987569.1">
    <property type="nucleotide sequence ID" value="NZ_JACYXC010000001.1"/>
</dbReference>
<dbReference type="Proteomes" id="UP000807371">
    <property type="component" value="Unassembled WGS sequence"/>
</dbReference>
<proteinExistence type="predicted"/>
<organism evidence="2 3">
    <name type="scientific">Streptomyces pactum</name>
    <dbReference type="NCBI Taxonomy" id="68249"/>
    <lineage>
        <taxon>Bacteria</taxon>
        <taxon>Bacillati</taxon>
        <taxon>Actinomycetota</taxon>
        <taxon>Actinomycetes</taxon>
        <taxon>Kitasatosporales</taxon>
        <taxon>Streptomycetaceae</taxon>
        <taxon>Streptomyces</taxon>
    </lineage>
</organism>
<comment type="caution">
    <text evidence="2">The sequence shown here is derived from an EMBL/GenBank/DDBJ whole genome shotgun (WGS) entry which is preliminary data.</text>
</comment>
<dbReference type="PRINTS" id="PR00111">
    <property type="entry name" value="ABHYDROLASE"/>
</dbReference>
<evidence type="ECO:0000313" key="2">
    <source>
        <dbReference type="EMBL" id="MBH5333799.1"/>
    </source>
</evidence>